<evidence type="ECO:0000313" key="2">
    <source>
        <dbReference type="Proteomes" id="UP000198420"/>
    </source>
</evidence>
<reference evidence="2" key="1">
    <citation type="submission" date="2017-06" db="EMBL/GenBank/DDBJ databases">
        <authorList>
            <person name="Varghese N."/>
            <person name="Submissions S."/>
        </authorList>
    </citation>
    <scope>NUCLEOTIDE SEQUENCE [LARGE SCALE GENOMIC DNA]</scope>
    <source>
        <strain evidence="2">DSM 44485</strain>
    </source>
</reference>
<organism evidence="1 2">
    <name type="scientific">Actinomadura mexicana</name>
    <dbReference type="NCBI Taxonomy" id="134959"/>
    <lineage>
        <taxon>Bacteria</taxon>
        <taxon>Bacillati</taxon>
        <taxon>Actinomycetota</taxon>
        <taxon>Actinomycetes</taxon>
        <taxon>Streptosporangiales</taxon>
        <taxon>Thermomonosporaceae</taxon>
        <taxon>Actinomadura</taxon>
    </lineage>
</organism>
<gene>
    <name evidence="1" type="ORF">SAMN06265355_103202</name>
</gene>
<dbReference type="AlphaFoldDB" id="A0A238WRJ6"/>
<dbReference type="Pfam" id="PF19372">
    <property type="entry name" value="DUF5947"/>
    <property type="match status" value="1"/>
</dbReference>
<proteinExistence type="predicted"/>
<dbReference type="Proteomes" id="UP000198420">
    <property type="component" value="Unassembled WGS sequence"/>
</dbReference>
<dbReference type="InterPro" id="IPR045991">
    <property type="entry name" value="DUF5947"/>
</dbReference>
<dbReference type="EMBL" id="FZNP01000003">
    <property type="protein sequence ID" value="SNR49135.1"/>
    <property type="molecule type" value="Genomic_DNA"/>
</dbReference>
<keyword evidence="2" id="KW-1185">Reference proteome</keyword>
<accession>A0A238WRJ6</accession>
<name>A0A238WRJ6_9ACTN</name>
<sequence>MTPGLRTPRLAALASAPPCPAPPPGGAAERCELCAEPVHDAHRHLLDLEEGELLCACGACAVLFDGQAAGGRHYRLVPDRRRELTGFRLDGPLWAGLEIPVDLAFFSVSGTGEVTARYPSPAGALHAAVHAGSWRRLAEANPVLAELRPDVEALVVHRARDAAEHWMLPVDDCYRLTALLREHWTGFTGGDAVWHHIGAFFTELKAARAAAGEKRGTR</sequence>
<dbReference type="RefSeq" id="WP_245919004.1">
    <property type="nucleotide sequence ID" value="NZ_FZNP01000003.1"/>
</dbReference>
<protein>
    <submittedName>
        <fullName evidence="1">Uncharacterized protein</fullName>
    </submittedName>
</protein>
<evidence type="ECO:0000313" key="1">
    <source>
        <dbReference type="EMBL" id="SNR49135.1"/>
    </source>
</evidence>